<keyword evidence="1" id="KW-1133">Transmembrane helix</keyword>
<evidence type="ECO:0000256" key="1">
    <source>
        <dbReference type="SAM" id="Phobius"/>
    </source>
</evidence>
<feature type="transmembrane region" description="Helical" evidence="1">
    <location>
        <begin position="89"/>
        <end position="109"/>
    </location>
</feature>
<keyword evidence="3" id="KW-1185">Reference proteome</keyword>
<protein>
    <submittedName>
        <fullName evidence="2">Putative membrane protein</fullName>
    </submittedName>
</protein>
<feature type="transmembrane region" description="Helical" evidence="1">
    <location>
        <begin position="53"/>
        <end position="77"/>
    </location>
</feature>
<dbReference type="Pfam" id="PF04020">
    <property type="entry name" value="Phage_holin_4_2"/>
    <property type="match status" value="1"/>
</dbReference>
<dbReference type="OrthoDB" id="6402664at2"/>
<name>A0A327QIH9_9BACT</name>
<dbReference type="PANTHER" id="PTHR37309">
    <property type="entry name" value="SLR0284 PROTEIN"/>
    <property type="match status" value="1"/>
</dbReference>
<dbReference type="Proteomes" id="UP000249547">
    <property type="component" value="Unassembled WGS sequence"/>
</dbReference>
<feature type="transmembrane region" description="Helical" evidence="1">
    <location>
        <begin position="29"/>
        <end position="46"/>
    </location>
</feature>
<keyword evidence="1" id="KW-0812">Transmembrane</keyword>
<gene>
    <name evidence="2" type="ORF">LX64_03722</name>
</gene>
<sequence length="117" mass="12644">MNILIRLLINALAAFVTASLLPGVHIKDFMAAIILAVVLGVLNLLVRPVLLLLTLPVTVFTLGLFIFVINACIILLAGELVSGFTVDGFWWALLFSLVMSLISGFMYSLGPGARRED</sequence>
<dbReference type="AlphaFoldDB" id="A0A327QIH9"/>
<dbReference type="EMBL" id="QLLL01000007">
    <property type="protein sequence ID" value="RAJ01507.1"/>
    <property type="molecule type" value="Genomic_DNA"/>
</dbReference>
<reference evidence="2 3" key="1">
    <citation type="submission" date="2018-06" db="EMBL/GenBank/DDBJ databases">
        <title>Genomic Encyclopedia of Archaeal and Bacterial Type Strains, Phase II (KMG-II): from individual species to whole genera.</title>
        <authorList>
            <person name="Goeker M."/>
        </authorList>
    </citation>
    <scope>NUCLEOTIDE SEQUENCE [LARGE SCALE GENOMIC DNA]</scope>
    <source>
        <strain evidence="2 3">DSM 23857</strain>
    </source>
</reference>
<comment type="caution">
    <text evidence="2">The sequence shown here is derived from an EMBL/GenBank/DDBJ whole genome shotgun (WGS) entry which is preliminary data.</text>
</comment>
<proteinExistence type="predicted"/>
<dbReference type="InterPro" id="IPR007165">
    <property type="entry name" value="Phage_holin_4_2"/>
</dbReference>
<dbReference type="PANTHER" id="PTHR37309:SF1">
    <property type="entry name" value="SLR0284 PROTEIN"/>
    <property type="match status" value="1"/>
</dbReference>
<keyword evidence="1" id="KW-0472">Membrane</keyword>
<organism evidence="2 3">
    <name type="scientific">Chitinophaga skermanii</name>
    <dbReference type="NCBI Taxonomy" id="331697"/>
    <lineage>
        <taxon>Bacteria</taxon>
        <taxon>Pseudomonadati</taxon>
        <taxon>Bacteroidota</taxon>
        <taxon>Chitinophagia</taxon>
        <taxon>Chitinophagales</taxon>
        <taxon>Chitinophagaceae</taxon>
        <taxon>Chitinophaga</taxon>
    </lineage>
</organism>
<dbReference type="RefSeq" id="WP_111599149.1">
    <property type="nucleotide sequence ID" value="NZ_QLLL01000007.1"/>
</dbReference>
<accession>A0A327QIH9</accession>
<evidence type="ECO:0000313" key="3">
    <source>
        <dbReference type="Proteomes" id="UP000249547"/>
    </source>
</evidence>
<evidence type="ECO:0000313" key="2">
    <source>
        <dbReference type="EMBL" id="RAJ01507.1"/>
    </source>
</evidence>
<feature type="transmembrane region" description="Helical" evidence="1">
    <location>
        <begin position="7"/>
        <end position="23"/>
    </location>
</feature>